<evidence type="ECO:0000313" key="2">
    <source>
        <dbReference type="EMBL" id="AYL96300.1"/>
    </source>
</evidence>
<dbReference type="RefSeq" id="WP_119409899.1">
    <property type="nucleotide sequence ID" value="NZ_CP032869.1"/>
</dbReference>
<dbReference type="KEGG" id="muh:HYN43_013800"/>
<keyword evidence="3" id="KW-1185">Reference proteome</keyword>
<reference evidence="2 3" key="1">
    <citation type="submission" date="2018-10" db="EMBL/GenBank/DDBJ databases">
        <title>Genome sequencing of Mucilaginibacter sp. HYN0043.</title>
        <authorList>
            <person name="Kim M."/>
            <person name="Yi H."/>
        </authorList>
    </citation>
    <scope>NUCLEOTIDE SEQUENCE [LARGE SCALE GENOMIC DNA]</scope>
    <source>
        <strain evidence="2 3">HYN0043</strain>
    </source>
</reference>
<accession>A0A494VSD4</accession>
<proteinExistence type="predicted"/>
<gene>
    <name evidence="2" type="ORF">HYN43_013800</name>
</gene>
<name>A0A494VSD4_9SPHI</name>
<dbReference type="Proteomes" id="UP000270046">
    <property type="component" value="Chromosome"/>
</dbReference>
<evidence type="ECO:0000259" key="1">
    <source>
        <dbReference type="Pfam" id="PF18962"/>
    </source>
</evidence>
<dbReference type="InterPro" id="IPR026444">
    <property type="entry name" value="Secre_tail"/>
</dbReference>
<evidence type="ECO:0000313" key="3">
    <source>
        <dbReference type="Proteomes" id="UP000270046"/>
    </source>
</evidence>
<sequence length="1130" mass="120201">MAQTTYDWVGTTSTAWSTASNWKVGSSTPASAPSAATDIIRIGTNQTFTNLPAISSNVTCASLTFGAVNSTLTVNSGFTLTVNGDVTAKHGQSNVDLTTYTTTLAGLGTMLVKGNFNVGDNTMPPNGIILGLFALNGVVKVIINCQISLLTIQGNLAFTSVSNFTSGTNSGTGLNDTEFDLNSALTLNGQFKYQDIGTTVSTLTPNRNLFYASAGTANTTLTLTNAAPIGSFTTSSQYQYIDFYNPNVTGHATVIYAATSGSQTVYTGADGTTIGNAPQNYDALVLSGASTKVVDGSTFTIGNSFNTSGGTVNISTNNPTITIGTSGTSTASWTNSTTVTQGSGTIDLNGSLTNSGFFTLGSAATTISGNFTNSATFTQGSGSLTFDGASAQSFTDGGAGTTFGAVTFSGGGTKTITAGNFYIQNTGVITMSGNSQLNGNGNLTLISDATSSASIGVVPSGSSLAGNFKIQRFFKGSSTSLSKRGYRLISSPVYTGTVSSLKVFDLTYLLNDAYVTGAAGGGFNTPANNANNPSLYLFREDIKPSSTLFTSGPFKGINKINNSPVYNIGTQSRNNFQNVNDTTVNIPVGNGVLFFFRGNKTDNSTQTGTKTVLPYDYPEDVTFTQLGVPNAGTINVALWYKAGSTLLGYTNTSLANSTIRGYCLVGNPYASTINWEKFNRNSTSSTVYGANFPAANVTQSTIWVFNPSTKQYETYKQKSGSITSTADTTTTVNPTNSTATGAASNMIASGQGFFIRATSTNQSLSFREAAKTTTQPTSSNLIQLMSTREFVQQQQSTEQPNPLLRLKLSLDSINNDEVVMTFADTAHTAYNENEDAEDLGGNGALESLSLLSADSVRLAINHLPFPKTQDEVIPVYATAINSGTYRFDMTEVRSIPALYDVWLKDAVTRDSVDIKNNRSYSFNIDKSSPETFGDKRFTLIIRQNPAMMVRLLAFNADKIAEGAKITWQAQNEADYTIYTVERSTDNGKVFDPIGTIYSNNSKNYLLVDKTPVTGLNQYRLKQIDLNGGINYSNIVPLMYTAQPQQEISKISLYPNPTVDIVRTEVQPNGESRVKYKINITNVEGKIMASTTSSQPQWQNNVSSFAPGTYIMQVLNSGDNSIIGFKKFIKK</sequence>
<protein>
    <recommendedName>
        <fullName evidence="1">Secretion system C-terminal sorting domain-containing protein</fullName>
    </recommendedName>
</protein>
<dbReference type="AlphaFoldDB" id="A0A494VSD4"/>
<dbReference type="EMBL" id="CP032869">
    <property type="protein sequence ID" value="AYL96300.1"/>
    <property type="molecule type" value="Genomic_DNA"/>
</dbReference>
<dbReference type="Pfam" id="PF18962">
    <property type="entry name" value="Por_Secre_tail"/>
    <property type="match status" value="1"/>
</dbReference>
<organism evidence="2 3">
    <name type="scientific">Mucilaginibacter celer</name>
    <dbReference type="NCBI Taxonomy" id="2305508"/>
    <lineage>
        <taxon>Bacteria</taxon>
        <taxon>Pseudomonadati</taxon>
        <taxon>Bacteroidota</taxon>
        <taxon>Sphingobacteriia</taxon>
        <taxon>Sphingobacteriales</taxon>
        <taxon>Sphingobacteriaceae</taxon>
        <taxon>Mucilaginibacter</taxon>
    </lineage>
</organism>
<dbReference type="OrthoDB" id="101122at2"/>
<feature type="domain" description="Secretion system C-terminal sorting" evidence="1">
    <location>
        <begin position="1052"/>
        <end position="1126"/>
    </location>
</feature>